<dbReference type="Proteomes" id="UP000663874">
    <property type="component" value="Unassembled WGS sequence"/>
</dbReference>
<dbReference type="EMBL" id="CAJOBE010039847">
    <property type="protein sequence ID" value="CAF4322516.1"/>
    <property type="molecule type" value="Genomic_DNA"/>
</dbReference>
<comment type="caution">
    <text evidence="1">The sequence shown here is derived from an EMBL/GenBank/DDBJ whole genome shotgun (WGS) entry which is preliminary data.</text>
</comment>
<dbReference type="AlphaFoldDB" id="A0A820JE14"/>
<evidence type="ECO:0000313" key="2">
    <source>
        <dbReference type="Proteomes" id="UP000663874"/>
    </source>
</evidence>
<gene>
    <name evidence="1" type="ORF">FNK824_LOCUS41392</name>
</gene>
<reference evidence="1" key="1">
    <citation type="submission" date="2021-02" db="EMBL/GenBank/DDBJ databases">
        <authorList>
            <person name="Nowell W R."/>
        </authorList>
    </citation>
    <scope>NUCLEOTIDE SEQUENCE</scope>
</reference>
<feature type="non-terminal residue" evidence="1">
    <location>
        <position position="1"/>
    </location>
</feature>
<evidence type="ECO:0000313" key="1">
    <source>
        <dbReference type="EMBL" id="CAF4322516.1"/>
    </source>
</evidence>
<protein>
    <submittedName>
        <fullName evidence="1">Uncharacterized protein</fullName>
    </submittedName>
</protein>
<sequence length="31" mass="3705">RNQLRSSTELQKLKEFLYEQTEHGNISRQGN</sequence>
<proteinExistence type="predicted"/>
<name>A0A820JE14_9BILA</name>
<organism evidence="1 2">
    <name type="scientific">Rotaria sordida</name>
    <dbReference type="NCBI Taxonomy" id="392033"/>
    <lineage>
        <taxon>Eukaryota</taxon>
        <taxon>Metazoa</taxon>
        <taxon>Spiralia</taxon>
        <taxon>Gnathifera</taxon>
        <taxon>Rotifera</taxon>
        <taxon>Eurotatoria</taxon>
        <taxon>Bdelloidea</taxon>
        <taxon>Philodinida</taxon>
        <taxon>Philodinidae</taxon>
        <taxon>Rotaria</taxon>
    </lineage>
</organism>
<accession>A0A820JE14</accession>